<dbReference type="InterPro" id="IPR001633">
    <property type="entry name" value="EAL_dom"/>
</dbReference>
<dbReference type="InterPro" id="IPR029787">
    <property type="entry name" value="Nucleotide_cyclase"/>
</dbReference>
<dbReference type="InterPro" id="IPR043128">
    <property type="entry name" value="Rev_trsase/Diguanyl_cyclase"/>
</dbReference>
<dbReference type="PANTHER" id="PTHR33121:SF76">
    <property type="entry name" value="SIGNALING PROTEIN"/>
    <property type="match status" value="1"/>
</dbReference>
<protein>
    <submittedName>
        <fullName evidence="3">Diguanylate cyclase (GGDEF)-like protein</fullName>
    </submittedName>
</protein>
<keyword evidence="4" id="KW-1185">Reference proteome</keyword>
<dbReference type="PANTHER" id="PTHR33121">
    <property type="entry name" value="CYCLIC DI-GMP PHOSPHODIESTERASE PDEF"/>
    <property type="match status" value="1"/>
</dbReference>
<dbReference type="Proteomes" id="UP001239167">
    <property type="component" value="Unassembled WGS sequence"/>
</dbReference>
<organism evidence="3 4">
    <name type="scientific">Pectinatus haikarae</name>
    <dbReference type="NCBI Taxonomy" id="349096"/>
    <lineage>
        <taxon>Bacteria</taxon>
        <taxon>Bacillati</taxon>
        <taxon>Bacillota</taxon>
        <taxon>Negativicutes</taxon>
        <taxon>Selenomonadales</taxon>
        <taxon>Selenomonadaceae</taxon>
        <taxon>Pectinatus</taxon>
    </lineage>
</organism>
<dbReference type="Gene3D" id="3.20.20.450">
    <property type="entry name" value="EAL domain"/>
    <property type="match status" value="1"/>
</dbReference>
<evidence type="ECO:0000259" key="1">
    <source>
        <dbReference type="PROSITE" id="PS50883"/>
    </source>
</evidence>
<dbReference type="PROSITE" id="PS50883">
    <property type="entry name" value="EAL"/>
    <property type="match status" value="1"/>
</dbReference>
<dbReference type="Pfam" id="PF00990">
    <property type="entry name" value="GGDEF"/>
    <property type="match status" value="1"/>
</dbReference>
<dbReference type="EMBL" id="JAUSUE010000003">
    <property type="protein sequence ID" value="MDQ0202907.1"/>
    <property type="molecule type" value="Genomic_DNA"/>
</dbReference>
<dbReference type="SUPFAM" id="SSF55073">
    <property type="entry name" value="Nucleotide cyclase"/>
    <property type="match status" value="1"/>
</dbReference>
<dbReference type="SMART" id="SM00052">
    <property type="entry name" value="EAL"/>
    <property type="match status" value="1"/>
</dbReference>
<dbReference type="SUPFAM" id="SSF54631">
    <property type="entry name" value="CBS-domain pair"/>
    <property type="match status" value="1"/>
</dbReference>
<comment type="caution">
    <text evidence="3">The sequence shown here is derived from an EMBL/GenBank/DDBJ whole genome shotgun (WGS) entry which is preliminary data.</text>
</comment>
<sequence length="592" mass="66938">MNESGELKMILENKLITPVYQPIVALKNGEIFAYEALSRGPEGSPLHPPDALFALAEKEKCLWHLDYLCRSLAIKNVENILGSRKLFLNVDARILYDRNFHQGSTAKFLQQCNLNERDIVFEISEKTTVDDYKSFCAVLENYQCQNYKIAIDDVGAGYSGLNLLAQIAPQFIKLDIGLVKDIDKNHIRKSIVKALVGFAHSANIKIIAEGIERKEELNILIELGVDYGQGFFLGRPKPELLELEESIVCYIREVNREKENFRLNTLLNMTIGEIASKQTTFSSETMGHVILDYLRSMQEPLDVIIVDEGIPAGILNYNMFYQHLATKYGISLYSNRPIRLLMNNKPLIVDYETSIEETSQQVLNRQNGCTYDAIIVVKDSKYYGTVTIKKLLEVTTKLEINRARHANPLTGLPGNNVIEWTLAAYLEKFIPFAVIYIDIDNFKVYNDVYGFESGDTVLIATARLLHETLNKYTKKFFLGHIGGDDFIAFIPADEISEVCNMLIKNFDMESKNFYSAKHRMEKYIAAANRNGQIEKFPLMTVSLAVLRITGKDGLTSTILASKAAAVKKKCKAIHASTFIINDYGNMNLKLPQ</sequence>
<gene>
    <name evidence="3" type="ORF">J2S01_000603</name>
</gene>
<evidence type="ECO:0000313" key="3">
    <source>
        <dbReference type="EMBL" id="MDQ0202907.1"/>
    </source>
</evidence>
<evidence type="ECO:0000313" key="4">
    <source>
        <dbReference type="Proteomes" id="UP001239167"/>
    </source>
</evidence>
<dbReference type="PROSITE" id="PS50887">
    <property type="entry name" value="GGDEF"/>
    <property type="match status" value="1"/>
</dbReference>
<dbReference type="SUPFAM" id="SSF141868">
    <property type="entry name" value="EAL domain-like"/>
    <property type="match status" value="1"/>
</dbReference>
<dbReference type="InterPro" id="IPR035919">
    <property type="entry name" value="EAL_sf"/>
</dbReference>
<dbReference type="SMART" id="SM00267">
    <property type="entry name" value="GGDEF"/>
    <property type="match status" value="1"/>
</dbReference>
<dbReference type="Pfam" id="PF00563">
    <property type="entry name" value="EAL"/>
    <property type="match status" value="1"/>
</dbReference>
<proteinExistence type="predicted"/>
<dbReference type="CDD" id="cd01948">
    <property type="entry name" value="EAL"/>
    <property type="match status" value="1"/>
</dbReference>
<feature type="domain" description="EAL" evidence="1">
    <location>
        <begin position="1"/>
        <end position="250"/>
    </location>
</feature>
<dbReference type="RefSeq" id="WP_196605709.1">
    <property type="nucleotide sequence ID" value="NZ_CP116940.1"/>
</dbReference>
<dbReference type="NCBIfam" id="TIGR00254">
    <property type="entry name" value="GGDEF"/>
    <property type="match status" value="1"/>
</dbReference>
<dbReference type="Gene3D" id="3.30.70.270">
    <property type="match status" value="1"/>
</dbReference>
<dbReference type="InterPro" id="IPR050706">
    <property type="entry name" value="Cyclic-di-GMP_PDE-like"/>
</dbReference>
<feature type="domain" description="GGDEF" evidence="2">
    <location>
        <begin position="430"/>
        <end position="562"/>
    </location>
</feature>
<dbReference type="InterPro" id="IPR046342">
    <property type="entry name" value="CBS_dom_sf"/>
</dbReference>
<accession>A0ABT9Y504</accession>
<evidence type="ECO:0000259" key="2">
    <source>
        <dbReference type="PROSITE" id="PS50887"/>
    </source>
</evidence>
<reference evidence="3 4" key="1">
    <citation type="submission" date="2023-07" db="EMBL/GenBank/DDBJ databases">
        <title>Genomic Encyclopedia of Type Strains, Phase IV (KMG-IV): sequencing the most valuable type-strain genomes for metagenomic binning, comparative biology and taxonomic classification.</title>
        <authorList>
            <person name="Goeker M."/>
        </authorList>
    </citation>
    <scope>NUCLEOTIDE SEQUENCE [LARGE SCALE GENOMIC DNA]</scope>
    <source>
        <strain evidence="3 4">DSM 16980</strain>
    </source>
</reference>
<dbReference type="CDD" id="cd01949">
    <property type="entry name" value="GGDEF"/>
    <property type="match status" value="1"/>
</dbReference>
<name>A0ABT9Y504_9FIRM</name>
<dbReference type="InterPro" id="IPR000160">
    <property type="entry name" value="GGDEF_dom"/>
</dbReference>